<evidence type="ECO:0000313" key="3">
    <source>
        <dbReference type="Proteomes" id="UP000671879"/>
    </source>
</evidence>
<name>A0A9Q7ALI2_9BACT</name>
<keyword evidence="3" id="KW-1185">Reference proteome</keyword>
<dbReference type="GO" id="GO:0005992">
    <property type="term" value="P:trehalose biosynthetic process"/>
    <property type="evidence" value="ECO:0007669"/>
    <property type="project" value="InterPro"/>
</dbReference>
<organism evidence="2 3">
    <name type="scientific">Aminithiophilus ramosus</name>
    <dbReference type="NCBI Taxonomy" id="3029084"/>
    <lineage>
        <taxon>Bacteria</taxon>
        <taxon>Thermotogati</taxon>
        <taxon>Synergistota</taxon>
        <taxon>Synergistia</taxon>
        <taxon>Synergistales</taxon>
        <taxon>Aminithiophilaceae</taxon>
        <taxon>Aminithiophilus</taxon>
    </lineage>
</organism>
<sequence>MPSDELAGFYRAADVAVVTPLRDGMNLVAKEYCACNTDGDGVLVLSEFAGAAGQLAKGALLVNPHDVEGLARTLVAACDMAREEREKRMIRLRRAVRRQDIFWWVDNFLRAAAGRALRDFPPDDLAPLLPRPRERPLA</sequence>
<comment type="similarity">
    <text evidence="1">Belongs to the glycosyltransferase 20 family.</text>
</comment>
<dbReference type="Proteomes" id="UP000671879">
    <property type="component" value="Chromosome"/>
</dbReference>
<proteinExistence type="inferred from homology"/>
<dbReference type="AlphaFoldDB" id="A0A9Q7ALI2"/>
<reference evidence="3" key="1">
    <citation type="submission" date="2021-04" db="EMBL/GenBank/DDBJ databases">
        <title>A novel Synergistetes isolate from a pyrite-forming mixed culture.</title>
        <authorList>
            <person name="Bunk B."/>
            <person name="Sproer C."/>
            <person name="Spring S."/>
            <person name="Pester M."/>
        </authorList>
    </citation>
    <scope>NUCLEOTIDE SEQUENCE [LARGE SCALE GENOMIC DNA]</scope>
    <source>
        <strain evidence="3">J.5.4.2-T.3.5.2</strain>
    </source>
</reference>
<evidence type="ECO:0000313" key="2">
    <source>
        <dbReference type="EMBL" id="QTX33635.1"/>
    </source>
</evidence>
<gene>
    <name evidence="2" type="ORF">KAR29_01925</name>
</gene>
<dbReference type="PANTHER" id="PTHR10788:SF106">
    <property type="entry name" value="BCDNA.GH08860"/>
    <property type="match status" value="1"/>
</dbReference>
<dbReference type="KEGG" id="aram:KAR29_01925"/>
<protein>
    <submittedName>
        <fullName evidence="2">Trehalose-6-phosphate synthase</fullName>
    </submittedName>
</protein>
<evidence type="ECO:0000256" key="1">
    <source>
        <dbReference type="ARBA" id="ARBA00008799"/>
    </source>
</evidence>
<dbReference type="Pfam" id="PF00982">
    <property type="entry name" value="Glyco_transf_20"/>
    <property type="match status" value="1"/>
</dbReference>
<dbReference type="SUPFAM" id="SSF53756">
    <property type="entry name" value="UDP-Glycosyltransferase/glycogen phosphorylase"/>
    <property type="match status" value="1"/>
</dbReference>
<dbReference type="InterPro" id="IPR001830">
    <property type="entry name" value="Glyco_trans_20"/>
</dbReference>
<dbReference type="Gene3D" id="3.40.50.2000">
    <property type="entry name" value="Glycogen Phosphorylase B"/>
    <property type="match status" value="1"/>
</dbReference>
<accession>A0A9Q7ALI2</accession>
<dbReference type="PANTHER" id="PTHR10788">
    <property type="entry name" value="TREHALOSE-6-PHOSPHATE SYNTHASE"/>
    <property type="match status" value="1"/>
</dbReference>
<dbReference type="EMBL" id="CP072943">
    <property type="protein sequence ID" value="QTX33635.1"/>
    <property type="molecule type" value="Genomic_DNA"/>
</dbReference>
<dbReference type="GO" id="GO:0003825">
    <property type="term" value="F:alpha,alpha-trehalose-phosphate synthase (UDP-forming) activity"/>
    <property type="evidence" value="ECO:0007669"/>
    <property type="project" value="TreeGrafter"/>
</dbReference>